<accession>A0A3G1PWE6</accession>
<dbReference type="RefSeq" id="YP_009485501.1">
    <property type="nucleotide sequence ID" value="NC_037728.1"/>
</dbReference>
<evidence type="ECO:0000313" key="2">
    <source>
        <dbReference type="EMBL" id="AVR57565.1"/>
    </source>
</evidence>
<geneLocation type="mitochondrion" evidence="2"/>
<name>A0A3G1PWE6_9STRA</name>
<sequence length="178" mass="21351">MQNLNQYYQSIIQYDLINKFFYTNSFGFSKISGVILIFLITFQNIKQLINMLCVLELICFQKVKIKLYNKYNSKVKIKKGTIIGCQVNLNLLNKNIFLLNLIHTNTLITVLLNNYYNKLNYYNLLLKLDLNFFFKNFYSNYFFFKNLPKLTVNVIIKTNNVFELFFLLQAYKFKLKIK</sequence>
<protein>
    <submittedName>
        <fullName evidence="2">Ribosomal protein L5</fullName>
    </submittedName>
</protein>
<proteinExistence type="predicted"/>
<organism evidence="2">
    <name type="scientific">Melosira undulata</name>
    <dbReference type="NCBI Taxonomy" id="2133757"/>
    <lineage>
        <taxon>Eukaryota</taxon>
        <taxon>Sar</taxon>
        <taxon>Stramenopiles</taxon>
        <taxon>Ochrophyta</taxon>
        <taxon>Bacillariophyta</taxon>
        <taxon>Coscinodiscophyceae</taxon>
        <taxon>Coscinodiscophycidae</taxon>
        <taxon>Melosirales</taxon>
        <taxon>Melosiraceae</taxon>
        <taxon>Melosira</taxon>
    </lineage>
</organism>
<keyword evidence="2" id="KW-0689">Ribosomal protein</keyword>
<keyword evidence="1" id="KW-0472">Membrane</keyword>
<dbReference type="AlphaFoldDB" id="A0A3G1PWE6"/>
<evidence type="ECO:0000256" key="1">
    <source>
        <dbReference type="SAM" id="Phobius"/>
    </source>
</evidence>
<feature type="transmembrane region" description="Helical" evidence="1">
    <location>
        <begin position="20"/>
        <end position="42"/>
    </location>
</feature>
<dbReference type="GeneID" id="36937397"/>
<dbReference type="SUPFAM" id="SSF55282">
    <property type="entry name" value="RL5-like"/>
    <property type="match status" value="1"/>
</dbReference>
<keyword evidence="2" id="KW-0496">Mitochondrion</keyword>
<dbReference type="InterPro" id="IPR022803">
    <property type="entry name" value="Ribosomal_uL5_dom_sf"/>
</dbReference>
<reference evidence="2" key="1">
    <citation type="journal article" date="2018" name="Mitochondrial DNA A DNA Mapp Seq Anal">
        <title>Comparative analysis of the mitochondrial genomes of six newly sequenced diatoms reveals group II introns in the barcoding region of cox1.</title>
        <authorList>
            <person name="Pogoda C.S."/>
            <person name="Keepers K.G."/>
            <person name="Hamsher S.E."/>
            <person name="Stepanek J.G."/>
            <person name="Kane N.C."/>
            <person name="Kociolek J.P."/>
        </authorList>
    </citation>
    <scope>NUCLEOTIDE SEQUENCE</scope>
</reference>
<gene>
    <name evidence="2" type="primary">rpl5</name>
</gene>
<keyword evidence="1" id="KW-0812">Transmembrane</keyword>
<dbReference type="GO" id="GO:0005840">
    <property type="term" value="C:ribosome"/>
    <property type="evidence" value="ECO:0007669"/>
    <property type="project" value="UniProtKB-KW"/>
</dbReference>
<dbReference type="Gene3D" id="3.30.1440.10">
    <property type="match status" value="1"/>
</dbReference>
<keyword evidence="1" id="KW-1133">Transmembrane helix</keyword>
<keyword evidence="2" id="KW-0687">Ribonucleoprotein</keyword>
<dbReference type="EMBL" id="MF997421">
    <property type="protein sequence ID" value="AVR57565.1"/>
    <property type="molecule type" value="Genomic_DNA"/>
</dbReference>